<organism evidence="1 2">
    <name type="scientific">Dillenia turbinata</name>
    <dbReference type="NCBI Taxonomy" id="194707"/>
    <lineage>
        <taxon>Eukaryota</taxon>
        <taxon>Viridiplantae</taxon>
        <taxon>Streptophyta</taxon>
        <taxon>Embryophyta</taxon>
        <taxon>Tracheophyta</taxon>
        <taxon>Spermatophyta</taxon>
        <taxon>Magnoliopsida</taxon>
        <taxon>eudicotyledons</taxon>
        <taxon>Gunneridae</taxon>
        <taxon>Pentapetalae</taxon>
        <taxon>Dilleniales</taxon>
        <taxon>Dilleniaceae</taxon>
        <taxon>Dillenia</taxon>
    </lineage>
</organism>
<sequence>MDCSEMLDQTLYELGEAIGVLHNIPDSATPFVGKSNSEAHTSFSHDEQLPCNDQTDGDVELGYGIYKPPTDLDVENIGGAEVSSVDEFRTPKADARSASCETEPRMAVEVLAPLGML</sequence>
<evidence type="ECO:0000313" key="1">
    <source>
        <dbReference type="EMBL" id="KAK6940615.1"/>
    </source>
</evidence>
<dbReference type="EMBL" id="JBAMMX010000005">
    <property type="protein sequence ID" value="KAK6940615.1"/>
    <property type="molecule type" value="Genomic_DNA"/>
</dbReference>
<dbReference type="AlphaFoldDB" id="A0AAN8VV38"/>
<protein>
    <submittedName>
        <fullName evidence="1">Uncharacterized protein</fullName>
    </submittedName>
</protein>
<gene>
    <name evidence="1" type="ORF">RJ641_030146</name>
</gene>
<name>A0AAN8VV38_9MAGN</name>
<keyword evidence="2" id="KW-1185">Reference proteome</keyword>
<proteinExistence type="predicted"/>
<comment type="caution">
    <text evidence="1">The sequence shown here is derived from an EMBL/GenBank/DDBJ whole genome shotgun (WGS) entry which is preliminary data.</text>
</comment>
<dbReference type="Proteomes" id="UP001370490">
    <property type="component" value="Unassembled WGS sequence"/>
</dbReference>
<accession>A0AAN8VV38</accession>
<evidence type="ECO:0000313" key="2">
    <source>
        <dbReference type="Proteomes" id="UP001370490"/>
    </source>
</evidence>
<reference evidence="1 2" key="1">
    <citation type="submission" date="2023-12" db="EMBL/GenBank/DDBJ databases">
        <title>A high-quality genome assembly for Dillenia turbinata (Dilleniales).</title>
        <authorList>
            <person name="Chanderbali A."/>
        </authorList>
    </citation>
    <scope>NUCLEOTIDE SEQUENCE [LARGE SCALE GENOMIC DNA]</scope>
    <source>
        <strain evidence="1">LSX21</strain>
        <tissue evidence="1">Leaf</tissue>
    </source>
</reference>